<feature type="domain" description="CTCHY-type" evidence="24">
    <location>
        <begin position="1112"/>
        <end position="1175"/>
    </location>
</feature>
<keyword evidence="7 18" id="KW-0863">Zinc-finger</keyword>
<dbReference type="CDD" id="cd12108">
    <property type="entry name" value="Hr-like"/>
    <property type="match status" value="3"/>
</dbReference>
<dbReference type="GO" id="GO:0061630">
    <property type="term" value="F:ubiquitin protein ligase activity"/>
    <property type="evidence" value="ECO:0007669"/>
    <property type="project" value="UniProtKB-ARBA"/>
</dbReference>
<dbReference type="InterPro" id="IPR018253">
    <property type="entry name" value="DnaJ_domain_CS"/>
</dbReference>
<dbReference type="InterPro" id="IPR037275">
    <property type="entry name" value="Znf_CTCHY_sf"/>
</dbReference>
<dbReference type="InterPro" id="IPR017921">
    <property type="entry name" value="Znf_CTCHY"/>
</dbReference>
<dbReference type="PANTHER" id="PTHR44272">
    <property type="entry name" value="DNAJ DOMAIN (PROKARYOTIC HEAT SHOCK PROTEIN)"/>
    <property type="match status" value="1"/>
</dbReference>
<dbReference type="SUPFAM" id="SSF161219">
    <property type="entry name" value="CHY zinc finger-like"/>
    <property type="match status" value="1"/>
</dbReference>
<dbReference type="InterPro" id="IPR001841">
    <property type="entry name" value="Znf_RING"/>
</dbReference>
<dbReference type="Pfam" id="PF05495">
    <property type="entry name" value="zf-CHY"/>
    <property type="match status" value="1"/>
</dbReference>
<feature type="domain" description="RING-type" evidence="22">
    <location>
        <begin position="1176"/>
        <end position="1218"/>
    </location>
</feature>
<dbReference type="SMART" id="SM00184">
    <property type="entry name" value="RING"/>
    <property type="match status" value="1"/>
</dbReference>
<evidence type="ECO:0000256" key="11">
    <source>
        <dbReference type="ARBA" id="ARBA00023004"/>
    </source>
</evidence>
<proteinExistence type="predicted"/>
<evidence type="ECO:0000256" key="4">
    <source>
        <dbReference type="ARBA" id="ARBA00022598"/>
    </source>
</evidence>
<accession>A0AAE1SS18</accession>
<dbReference type="Gene3D" id="1.10.287.110">
    <property type="entry name" value="DnaJ domain"/>
    <property type="match status" value="1"/>
</dbReference>
<dbReference type="InterPro" id="IPR013083">
    <property type="entry name" value="Znf_RING/FYVE/PHD"/>
</dbReference>
<evidence type="ECO:0000256" key="10">
    <source>
        <dbReference type="ARBA" id="ARBA00022989"/>
    </source>
</evidence>
<dbReference type="FunFam" id="1.20.120.520:FF:000009">
    <property type="entry name" value="Zinc finger protein BRUTUS"/>
    <property type="match status" value="1"/>
</dbReference>
<feature type="domain" description="J" evidence="21">
    <location>
        <begin position="1291"/>
        <end position="1356"/>
    </location>
</feature>
<keyword evidence="10" id="KW-1133">Transmembrane helix</keyword>
<dbReference type="InterPro" id="IPR012312">
    <property type="entry name" value="Hemerythrin-like"/>
</dbReference>
<evidence type="ECO:0000256" key="5">
    <source>
        <dbReference type="ARBA" id="ARBA00022692"/>
    </source>
</evidence>
<dbReference type="SUPFAM" id="SSF161245">
    <property type="entry name" value="Zinc hairpin stack"/>
    <property type="match status" value="1"/>
</dbReference>
<evidence type="ECO:0000256" key="12">
    <source>
        <dbReference type="ARBA" id="ARBA00023054"/>
    </source>
</evidence>
<dbReference type="GO" id="GO:0034756">
    <property type="term" value="P:regulation of iron ion transport"/>
    <property type="evidence" value="ECO:0007669"/>
    <property type="project" value="UniProtKB-ARBA"/>
</dbReference>
<evidence type="ECO:0000256" key="20">
    <source>
        <dbReference type="SAM" id="MobiDB-lite"/>
    </source>
</evidence>
<dbReference type="Gene3D" id="3.30.40.10">
    <property type="entry name" value="Zinc/RING finger domain, C3HC4 (zinc finger)"/>
    <property type="match status" value="1"/>
</dbReference>
<evidence type="ECO:0000259" key="23">
    <source>
        <dbReference type="PROSITE" id="PS51266"/>
    </source>
</evidence>
<dbReference type="Proteomes" id="UP001291623">
    <property type="component" value="Unassembled WGS sequence"/>
</dbReference>
<dbReference type="GO" id="GO:0098711">
    <property type="term" value="P:iron ion import across plasma membrane"/>
    <property type="evidence" value="ECO:0007669"/>
    <property type="project" value="UniProtKB-ARBA"/>
</dbReference>
<keyword evidence="11" id="KW-0408">Iron</keyword>
<dbReference type="SMART" id="SM00271">
    <property type="entry name" value="DnaJ"/>
    <property type="match status" value="1"/>
</dbReference>
<evidence type="ECO:0000256" key="16">
    <source>
        <dbReference type="ARBA" id="ARBA00053847"/>
    </source>
</evidence>
<dbReference type="PRINTS" id="PR00625">
    <property type="entry name" value="JDOMAIN"/>
</dbReference>
<feature type="coiled-coil region" evidence="19">
    <location>
        <begin position="1576"/>
        <end position="1631"/>
    </location>
</feature>
<keyword evidence="13" id="KW-0472">Membrane</keyword>
<dbReference type="InterPro" id="IPR036869">
    <property type="entry name" value="J_dom_sf"/>
</dbReference>
<feature type="domain" description="CHY-type" evidence="23">
    <location>
        <begin position="1040"/>
        <end position="1109"/>
    </location>
</feature>
<dbReference type="InterPro" id="IPR037274">
    <property type="entry name" value="Znf_CHY_sf"/>
</dbReference>
<keyword evidence="6" id="KW-0479">Metal-binding</keyword>
<dbReference type="InterPro" id="IPR008913">
    <property type="entry name" value="Znf_CHY"/>
</dbReference>
<keyword evidence="5" id="KW-0812">Transmembrane</keyword>
<evidence type="ECO:0000313" key="26">
    <source>
        <dbReference type="Proteomes" id="UP001291623"/>
    </source>
</evidence>
<dbReference type="PROSITE" id="PS50076">
    <property type="entry name" value="DNAJ_2"/>
    <property type="match status" value="1"/>
</dbReference>
<evidence type="ECO:0000256" key="6">
    <source>
        <dbReference type="ARBA" id="ARBA00022723"/>
    </source>
</evidence>
<name>A0AAE1SS18_9SOLA</name>
<evidence type="ECO:0000313" key="25">
    <source>
        <dbReference type="EMBL" id="KAK4376438.1"/>
    </source>
</evidence>
<dbReference type="FunFam" id="3.30.40.10:FF:000208">
    <property type="entry name" value="Zinc finger protein-related isoform 1"/>
    <property type="match status" value="1"/>
</dbReference>
<evidence type="ECO:0000259" key="22">
    <source>
        <dbReference type="PROSITE" id="PS50089"/>
    </source>
</evidence>
<dbReference type="SUPFAM" id="SSF57850">
    <property type="entry name" value="RING/U-box"/>
    <property type="match status" value="1"/>
</dbReference>
<gene>
    <name evidence="25" type="ORF">RND71_002734</name>
</gene>
<dbReference type="PROSITE" id="PS50089">
    <property type="entry name" value="ZF_RING_2"/>
    <property type="match status" value="1"/>
</dbReference>
<evidence type="ECO:0000256" key="14">
    <source>
        <dbReference type="ARBA" id="ARBA00023186"/>
    </source>
</evidence>
<protein>
    <recommendedName>
        <fullName evidence="27">Zinc finger protein</fullName>
    </recommendedName>
</protein>
<dbReference type="SUPFAM" id="SSF46565">
    <property type="entry name" value="Chaperone J-domain"/>
    <property type="match status" value="1"/>
</dbReference>
<dbReference type="GO" id="GO:0008270">
    <property type="term" value="F:zinc ion binding"/>
    <property type="evidence" value="ECO:0007669"/>
    <property type="project" value="UniProtKB-KW"/>
</dbReference>
<dbReference type="EMBL" id="JAVYJV010000002">
    <property type="protein sequence ID" value="KAK4376438.1"/>
    <property type="molecule type" value="Genomic_DNA"/>
</dbReference>
<dbReference type="FunFam" id="1.10.287.110:FF:000097">
    <property type="entry name" value="Chaperone protein dnaJ 16"/>
    <property type="match status" value="1"/>
</dbReference>
<dbReference type="GO" id="GO:0006511">
    <property type="term" value="P:ubiquitin-dependent protein catabolic process"/>
    <property type="evidence" value="ECO:0007669"/>
    <property type="project" value="UniProtKB-ARBA"/>
</dbReference>
<keyword evidence="9" id="KW-0862">Zinc</keyword>
<keyword evidence="26" id="KW-1185">Reference proteome</keyword>
<evidence type="ECO:0000256" key="7">
    <source>
        <dbReference type="ARBA" id="ARBA00022771"/>
    </source>
</evidence>
<dbReference type="CDD" id="cd16464">
    <property type="entry name" value="RING-H2_Pirh2-like"/>
    <property type="match status" value="1"/>
</dbReference>
<dbReference type="PROSITE" id="PS51270">
    <property type="entry name" value="ZF_CTCHY"/>
    <property type="match status" value="1"/>
</dbReference>
<evidence type="ECO:0000259" key="21">
    <source>
        <dbReference type="PROSITE" id="PS50076"/>
    </source>
</evidence>
<keyword evidence="4" id="KW-0436">Ligase</keyword>
<evidence type="ECO:0000256" key="1">
    <source>
        <dbReference type="ARBA" id="ARBA00004123"/>
    </source>
</evidence>
<comment type="caution">
    <text evidence="25">The sequence shown here is derived from an EMBL/GenBank/DDBJ whole genome shotgun (WGS) entry which is preliminary data.</text>
</comment>
<dbReference type="CDD" id="cd06257">
    <property type="entry name" value="DnaJ"/>
    <property type="match status" value="1"/>
</dbReference>
<reference evidence="25" key="1">
    <citation type="submission" date="2023-12" db="EMBL/GenBank/DDBJ databases">
        <title>Genome assembly of Anisodus tanguticus.</title>
        <authorList>
            <person name="Wang Y.-J."/>
        </authorList>
    </citation>
    <scope>NUCLEOTIDE SEQUENCE</scope>
    <source>
        <strain evidence="25">KB-2021</strain>
        <tissue evidence="25">Leaf</tissue>
    </source>
</reference>
<dbReference type="PROSITE" id="PS00636">
    <property type="entry name" value="DNAJ_1"/>
    <property type="match status" value="1"/>
</dbReference>
<feature type="region of interest" description="Disordered" evidence="20">
    <location>
        <begin position="1652"/>
        <end position="1694"/>
    </location>
</feature>
<dbReference type="InterPro" id="IPR001623">
    <property type="entry name" value="DnaJ_domain"/>
</dbReference>
<dbReference type="Gene3D" id="1.20.120.520">
    <property type="entry name" value="nmb1532 protein domain like"/>
    <property type="match status" value="4"/>
</dbReference>
<evidence type="ECO:0000256" key="18">
    <source>
        <dbReference type="PROSITE-ProRule" id="PRU00601"/>
    </source>
</evidence>
<evidence type="ECO:0000256" key="9">
    <source>
        <dbReference type="ARBA" id="ARBA00022833"/>
    </source>
</evidence>
<dbReference type="GO" id="GO:0005634">
    <property type="term" value="C:nucleus"/>
    <property type="evidence" value="ECO:0007669"/>
    <property type="project" value="UniProtKB-SubCell"/>
</dbReference>
<dbReference type="GO" id="GO:0016020">
    <property type="term" value="C:membrane"/>
    <property type="evidence" value="ECO:0007669"/>
    <property type="project" value="UniProtKB-SubCell"/>
</dbReference>
<evidence type="ECO:0000256" key="19">
    <source>
        <dbReference type="SAM" id="Coils"/>
    </source>
</evidence>
<sequence>MATPLTTGGILGGGGVAIMAGSTTTVGQHVDQSGPLNRVKGCSSPIRIFLFFHKAIRTELDALHRSAMAFATNRDTEIMPFMERCYFLRSIYKHHCNAEDEDASAEGLSETTALPTKVELRSAYTLPSPDPTLWDFTGEVVGTSLPICNLATHPGFCLHALMLDVALISLALDIRVKNVARTYSLEHEGEGVLFDHLFALLDSDMQSEESYRRELASCTGALQTSISQHMSKEEEQVLPLLMEKFSFEEQASLVWQFLCSIPVNMMAEFLPWLSSSISADECKDMHKCLHKVIPDEELLQEIMFTWMDGKKLTNKRKACEESTTHHTSDSVVRGLISRTENAPCPCESSRSEFLVSNFNIKESTLNRPVDEILHWHKAIRKELNEITEAAREIKSRGDFSDLSAFNQRLQFIAEVCIFHSIAEDKVIFPAVDAEISFAEEHAEEENEFDKFRCLIESVQSAGSNSTSVEFYSKLCSQADHIVETVERHFCNEEAQVLPLARKHFSPKRQRELLYQSLCVMPLRLIECVLPWLVGSLSEEEARSFLQNMHMAAPASDTALITLFSGWACKGRPADICLSSSAIGCCPAKVLAGNQENLCKCCGTCTSSRNVKCGSSHGEQSNGERPTKRVNLMSGEKCYRSDPSRSGKIRKGSTGNQSCCVPALGVVYSLAAAKSLRTFSPSAPSLNSCLFNWDTSLTNAGYATRPIDNIFQFHKAIRKDLEFLDVESGKLTDCDETFLRKFCGRFRLLRGLYKAHSNAEDDIVFPALESKETLHNVSHSYTLDHKQEEKLFEDISSALDELSQLRENLNGGCSVKGPCRNSGSCDLNEYSRKYNELATKVQAMCKSIKVTLDQHVIREELELWPLFDRHFSIEEQDKLVGRIIGTTGAEVLQSMLPWVTTALTQDEQNKMMETWKKATKNTMFSEWLNEWWEGTPDGTSPTSSSKDIVSQGYEFSGSLEQSDSTFKPGWKDIFRMNQNELESEIRKVSRDSSLDPRRKAYLIQNLLTSRWIAAQQESEARSGETPNGQDQLGCSPSFRDPDKQVFGCEHYKRNCKLRAACCGKLFPCRFCHDKVSDHSMERKATTEMMCMNCLKVQPVGPICTTPSCNGLSMAKYYCSSCKFFDDERTVYHCPFCNLCRLGQGLGVDFFHCMTCNCCLGMKLVDHKCREKGLETNCPICCDFLFTSSESVRALPCGHFMHSACFQAYACTHYICPICSRSMGDMSVYFGMLDALMASEVLPEEFRNRCQIFQQQGFLDFLEFLRWRRGSTEKGVMSGSKLEGPSAPVVRRDPYEVLSVTRDSSEQEIKTAYRKLALKYHPDKNANNPEASERFKEVAYSYSILSDPEKRRQYDMAGFEALEAEGMDMEIDLSNLGTVNTMFAALFSKLGVPIKTTISANVLEEALNGTVTVRPLPIGTSVSGKVEKQNAHFFGVTISDEQAEVGIVVRVTSAAQSKFKLLYFEHDVNGGYGLALQVTGSSRGNHLLQKCREDSEKAGKVTSVGMYFLHFQVYRMDSTVNALAMAKDPEAAFFKRLEGLQPCEVSQLNAGTHIFAVYGDNFFKPASYTIEALCAKTYEDTTHKLQDIEAQILKKRNELRQFETEYRKALARFQEVTNRYSQEKQSVDELLKERDTIHSSFTVTRTVATISGSGSGHFSNGSSSKLSGEDLKAESSGEDGSSDSKDKYSNRKWFKL</sequence>
<keyword evidence="15" id="KW-0539">Nucleus</keyword>
<evidence type="ECO:0008006" key="27">
    <source>
        <dbReference type="Google" id="ProtNLM"/>
    </source>
</evidence>
<evidence type="ECO:0000256" key="8">
    <source>
        <dbReference type="ARBA" id="ARBA00022786"/>
    </source>
</evidence>
<dbReference type="Pfam" id="PF13639">
    <property type="entry name" value="zf-RING_2"/>
    <property type="match status" value="1"/>
</dbReference>
<keyword evidence="8" id="KW-0833">Ubl conjugation pathway</keyword>
<evidence type="ECO:0000256" key="13">
    <source>
        <dbReference type="ARBA" id="ARBA00023136"/>
    </source>
</evidence>
<dbReference type="GO" id="GO:0016874">
    <property type="term" value="F:ligase activity"/>
    <property type="evidence" value="ECO:0007669"/>
    <property type="project" value="UniProtKB-KW"/>
</dbReference>
<dbReference type="InterPro" id="IPR052812">
    <property type="entry name" value="Plant_DnaJ_domain"/>
</dbReference>
<evidence type="ECO:0000256" key="3">
    <source>
        <dbReference type="ARBA" id="ARBA00004906"/>
    </source>
</evidence>
<comment type="subcellular location">
    <subcellularLocation>
        <location evidence="2">Membrane</location>
        <topology evidence="2">Single-pass membrane protein</topology>
    </subcellularLocation>
    <subcellularLocation>
        <location evidence="1">Nucleus</location>
    </subcellularLocation>
</comment>
<keyword evidence="14" id="KW-0143">Chaperone</keyword>
<dbReference type="Pfam" id="PF01814">
    <property type="entry name" value="Hemerythrin"/>
    <property type="match status" value="2"/>
</dbReference>
<feature type="compositionally biased region" description="Low complexity" evidence="20">
    <location>
        <begin position="1654"/>
        <end position="1664"/>
    </location>
</feature>
<evidence type="ECO:0000256" key="2">
    <source>
        <dbReference type="ARBA" id="ARBA00004167"/>
    </source>
</evidence>
<comment type="pathway">
    <text evidence="3">Protein modification; protein ubiquitination.</text>
</comment>
<evidence type="ECO:0000256" key="17">
    <source>
        <dbReference type="ARBA" id="ARBA00063786"/>
    </source>
</evidence>
<evidence type="ECO:0000259" key="24">
    <source>
        <dbReference type="PROSITE" id="PS51270"/>
    </source>
</evidence>
<comment type="function">
    <text evidence="16">Probable E3 ubiquitin-protein ligase that may regulate the response to iron deficiency and thus contributes to iron homeostasis.</text>
</comment>
<comment type="subunit">
    <text evidence="17">Binds zinc and iron ions.</text>
</comment>
<dbReference type="Pfam" id="PF00226">
    <property type="entry name" value="DnaJ"/>
    <property type="match status" value="1"/>
</dbReference>
<organism evidence="25 26">
    <name type="scientific">Anisodus tanguticus</name>
    <dbReference type="NCBI Taxonomy" id="243964"/>
    <lineage>
        <taxon>Eukaryota</taxon>
        <taxon>Viridiplantae</taxon>
        <taxon>Streptophyta</taxon>
        <taxon>Embryophyta</taxon>
        <taxon>Tracheophyta</taxon>
        <taxon>Spermatophyta</taxon>
        <taxon>Magnoliopsida</taxon>
        <taxon>eudicotyledons</taxon>
        <taxon>Gunneridae</taxon>
        <taxon>Pentapetalae</taxon>
        <taxon>asterids</taxon>
        <taxon>lamiids</taxon>
        <taxon>Solanales</taxon>
        <taxon>Solanaceae</taxon>
        <taxon>Solanoideae</taxon>
        <taxon>Hyoscyameae</taxon>
        <taxon>Anisodus</taxon>
    </lineage>
</organism>
<evidence type="ECO:0000256" key="15">
    <source>
        <dbReference type="ARBA" id="ARBA00023242"/>
    </source>
</evidence>
<dbReference type="PROSITE" id="PS51266">
    <property type="entry name" value="ZF_CHY"/>
    <property type="match status" value="1"/>
</dbReference>
<dbReference type="PANTHER" id="PTHR44272:SF3">
    <property type="entry name" value="J DOMAIN-CONTAINING PROTEIN"/>
    <property type="match status" value="1"/>
</dbReference>
<keyword evidence="12 19" id="KW-0175">Coiled coil</keyword>